<evidence type="ECO:0000313" key="2">
    <source>
        <dbReference type="EMBL" id="VAW05357.1"/>
    </source>
</evidence>
<dbReference type="EMBL" id="UOEF01000436">
    <property type="protein sequence ID" value="VAW05357.1"/>
    <property type="molecule type" value="Genomic_DNA"/>
</dbReference>
<keyword evidence="1" id="KW-0472">Membrane</keyword>
<gene>
    <name evidence="2" type="ORF">MNBD_ALPHA04-551</name>
</gene>
<feature type="transmembrane region" description="Helical" evidence="1">
    <location>
        <begin position="15"/>
        <end position="33"/>
    </location>
</feature>
<protein>
    <submittedName>
        <fullName evidence="2">Uncharacterized protein</fullName>
    </submittedName>
</protein>
<dbReference type="AlphaFoldDB" id="A0A3B0SW97"/>
<organism evidence="2">
    <name type="scientific">hydrothermal vent metagenome</name>
    <dbReference type="NCBI Taxonomy" id="652676"/>
    <lineage>
        <taxon>unclassified sequences</taxon>
        <taxon>metagenomes</taxon>
        <taxon>ecological metagenomes</taxon>
    </lineage>
</organism>
<evidence type="ECO:0000256" key="1">
    <source>
        <dbReference type="SAM" id="Phobius"/>
    </source>
</evidence>
<keyword evidence="1" id="KW-1133">Transmembrane helix</keyword>
<name>A0A3B0SW97_9ZZZZ</name>
<proteinExistence type="predicted"/>
<reference evidence="2" key="1">
    <citation type="submission" date="2018-06" db="EMBL/GenBank/DDBJ databases">
        <authorList>
            <person name="Zhirakovskaya E."/>
        </authorList>
    </citation>
    <scope>NUCLEOTIDE SEQUENCE</scope>
</reference>
<keyword evidence="1" id="KW-0812">Transmembrane</keyword>
<accession>A0A3B0SW97</accession>
<sequence>MGAISFVQGFSPVEIVIIGFIAMNLGLSGFYFLHRGVKKATAKTE</sequence>